<dbReference type="InterPro" id="IPR040449">
    <property type="entry name" value="Peptidase_S66_N"/>
</dbReference>
<dbReference type="GO" id="GO:0106415">
    <property type="term" value="F:muramoyltetrapeptide carboxypeptidase activity"/>
    <property type="evidence" value="ECO:0007669"/>
    <property type="project" value="UniProtKB-EC"/>
</dbReference>
<evidence type="ECO:0000256" key="3">
    <source>
        <dbReference type="ARBA" id="ARBA00022670"/>
    </source>
</evidence>
<dbReference type="Gene3D" id="3.50.30.60">
    <property type="entry name" value="LD-carboxypeptidase A C-terminal domain-like"/>
    <property type="match status" value="1"/>
</dbReference>
<dbReference type="SUPFAM" id="SSF52317">
    <property type="entry name" value="Class I glutamine amidotransferase-like"/>
    <property type="match status" value="1"/>
</dbReference>
<dbReference type="InterPro" id="IPR040921">
    <property type="entry name" value="Peptidase_S66C"/>
</dbReference>
<dbReference type="InterPro" id="IPR027461">
    <property type="entry name" value="Carboxypeptidase_A_C_sf"/>
</dbReference>
<dbReference type="RefSeq" id="WP_124233710.1">
    <property type="nucleotide sequence ID" value="NZ_RHHM01000010.1"/>
</dbReference>
<dbReference type="Proteomes" id="UP000279457">
    <property type="component" value="Unassembled WGS sequence"/>
</dbReference>
<organism evidence="9 10">
    <name type="scientific">Erwinia psidii</name>
    <dbReference type="NCBI Taxonomy" id="69224"/>
    <lineage>
        <taxon>Bacteria</taxon>
        <taxon>Pseudomonadati</taxon>
        <taxon>Pseudomonadota</taxon>
        <taxon>Gammaproteobacteria</taxon>
        <taxon>Enterobacterales</taxon>
        <taxon>Erwiniaceae</taxon>
        <taxon>Erwinia</taxon>
    </lineage>
</organism>
<evidence type="ECO:0000256" key="6">
    <source>
        <dbReference type="PIRSR" id="PIRSR028757-1"/>
    </source>
</evidence>
<dbReference type="EC" id="3.4.17.13" evidence="9"/>
<dbReference type="PANTHER" id="PTHR30237:SF2">
    <property type="entry name" value="MUREIN TETRAPEPTIDE CARBOXYPEPTIDASE"/>
    <property type="match status" value="1"/>
</dbReference>
<feature type="domain" description="LD-carboxypeptidase C-terminal" evidence="8">
    <location>
        <begin position="174"/>
        <end position="289"/>
    </location>
</feature>
<keyword evidence="5" id="KW-0720">Serine protease</keyword>
<feature type="domain" description="LD-carboxypeptidase N-terminal" evidence="7">
    <location>
        <begin position="10"/>
        <end position="129"/>
    </location>
</feature>
<feature type="active site" description="Charge relay system" evidence="6">
    <location>
        <position position="274"/>
    </location>
</feature>
<evidence type="ECO:0000313" key="10">
    <source>
        <dbReference type="Proteomes" id="UP000279457"/>
    </source>
</evidence>
<dbReference type="InterPro" id="IPR029062">
    <property type="entry name" value="Class_I_gatase-like"/>
</dbReference>
<dbReference type="OrthoDB" id="9807329at2"/>
<keyword evidence="4 9" id="KW-0378">Hydrolase</keyword>
<evidence type="ECO:0000256" key="4">
    <source>
        <dbReference type="ARBA" id="ARBA00022801"/>
    </source>
</evidence>
<dbReference type="SUPFAM" id="SSF141986">
    <property type="entry name" value="LD-carboxypeptidase A C-terminal domain-like"/>
    <property type="match status" value="1"/>
</dbReference>
<sequence length="307" mass="33457">MSVIPRSFHLIAPSGYCHNQQAASLAVERLRSQGHQVENTAVITRREQRFAGSDSERLADLHQLIQPDCQPDIVLAVRGGYGAGRLLPHFNAHAVAARLKAAPLAICGHSDFTVLQMALLQQGAITFSGPMLAGNFGAEKLSDFTIKHFWHALTSPEFTLEWAADTQQTIDLDGTIWGGNLTMLASLAGTPWMPDISDGILVIEDVNEHPFRVERMLLQLAQAGVLARQKAIITGSFTGATLTEYDHGYDFDSVWTLIGQLTELPLVTGLKFGHHWHTVTLPLGAHARLQVNMGHSTLTLSGHPTLP</sequence>
<evidence type="ECO:0000256" key="2">
    <source>
        <dbReference type="ARBA" id="ARBA00022645"/>
    </source>
</evidence>
<dbReference type="Gene3D" id="3.40.50.10740">
    <property type="entry name" value="Class I glutamine amidotransferase-like"/>
    <property type="match status" value="1"/>
</dbReference>
<dbReference type="Pfam" id="PF17676">
    <property type="entry name" value="Peptidase_S66C"/>
    <property type="match status" value="1"/>
</dbReference>
<dbReference type="EMBL" id="RHHM01000010">
    <property type="protein sequence ID" value="RQM37657.1"/>
    <property type="molecule type" value="Genomic_DNA"/>
</dbReference>
<evidence type="ECO:0000259" key="7">
    <source>
        <dbReference type="Pfam" id="PF02016"/>
    </source>
</evidence>
<dbReference type="InterPro" id="IPR003507">
    <property type="entry name" value="S66_fam"/>
</dbReference>
<evidence type="ECO:0000256" key="5">
    <source>
        <dbReference type="ARBA" id="ARBA00022825"/>
    </source>
</evidence>
<feature type="active site" description="Nucleophile" evidence="6">
    <location>
        <position position="110"/>
    </location>
</feature>
<protein>
    <submittedName>
        <fullName evidence="9">Muramoyltetrapeptide carboxypeptidase</fullName>
        <ecNumber evidence="9">3.4.17.13</ecNumber>
    </submittedName>
</protein>
<dbReference type="NCBIfam" id="NF008424">
    <property type="entry name" value="PRK11253.1"/>
    <property type="match status" value="1"/>
</dbReference>
<keyword evidence="10" id="KW-1185">Reference proteome</keyword>
<keyword evidence="3" id="KW-0645">Protease</keyword>
<dbReference type="GO" id="GO:0008236">
    <property type="term" value="F:serine-type peptidase activity"/>
    <property type="evidence" value="ECO:0007669"/>
    <property type="project" value="UniProtKB-KW"/>
</dbReference>
<accession>A0A3N6RYY1</accession>
<evidence type="ECO:0000256" key="1">
    <source>
        <dbReference type="ARBA" id="ARBA00010233"/>
    </source>
</evidence>
<proteinExistence type="inferred from homology"/>
<evidence type="ECO:0000259" key="8">
    <source>
        <dbReference type="Pfam" id="PF17676"/>
    </source>
</evidence>
<dbReference type="GO" id="GO:0006508">
    <property type="term" value="P:proteolysis"/>
    <property type="evidence" value="ECO:0007669"/>
    <property type="project" value="UniProtKB-KW"/>
</dbReference>
<evidence type="ECO:0000313" key="9">
    <source>
        <dbReference type="EMBL" id="RQM37657.1"/>
    </source>
</evidence>
<dbReference type="InterPro" id="IPR027478">
    <property type="entry name" value="LdcA_N"/>
</dbReference>
<dbReference type="PIRSF" id="PIRSF028757">
    <property type="entry name" value="LD-carboxypeptidase"/>
    <property type="match status" value="1"/>
</dbReference>
<dbReference type="PANTHER" id="PTHR30237">
    <property type="entry name" value="MURAMOYLTETRAPEPTIDE CARBOXYPEPTIDASE"/>
    <property type="match status" value="1"/>
</dbReference>
<dbReference type="Pfam" id="PF02016">
    <property type="entry name" value="Peptidase_S66"/>
    <property type="match status" value="1"/>
</dbReference>
<dbReference type="CDD" id="cd07025">
    <property type="entry name" value="Peptidase_S66"/>
    <property type="match status" value="1"/>
</dbReference>
<keyword evidence="2 9" id="KW-0121">Carboxypeptidase</keyword>
<feature type="active site" description="Charge relay system" evidence="6">
    <location>
        <position position="204"/>
    </location>
</feature>
<reference evidence="9 10" key="1">
    <citation type="submission" date="2018-10" db="EMBL/GenBank/DDBJ databases">
        <title>Draft genome sequence for the type isolate of Erwinia psidii, agent causal of bacterial blight in guava (Psidium guajava) and wilt and die-back of Eucalyptus spp.</title>
        <authorList>
            <person name="Hermenegildo P.S."/>
            <person name="Santos S.A."/>
            <person name="Guimaraes L.M.S."/>
            <person name="Vidigal P.M.P."/>
            <person name="Pereira I.C."/>
            <person name="Badel J.L."/>
            <person name="Alfenas-Zerbini P."/>
            <person name="Ferreira M.A.S.V."/>
            <person name="Alfenas A.C."/>
        </authorList>
    </citation>
    <scope>NUCLEOTIDE SEQUENCE [LARGE SCALE GENOMIC DNA]</scope>
    <source>
        <strain evidence="9 10">IBSBF 435</strain>
    </source>
</reference>
<name>A0A3N6RYY1_9GAMM</name>
<comment type="similarity">
    <text evidence="1">Belongs to the peptidase S66 family.</text>
</comment>
<gene>
    <name evidence="9" type="ORF">EB241_14110</name>
</gene>
<dbReference type="AlphaFoldDB" id="A0A3N6RYY1"/>
<comment type="caution">
    <text evidence="9">The sequence shown here is derived from an EMBL/GenBank/DDBJ whole genome shotgun (WGS) entry which is preliminary data.</text>
</comment>